<evidence type="ECO:0000313" key="4">
    <source>
        <dbReference type="Proteomes" id="UP000663828"/>
    </source>
</evidence>
<evidence type="ECO:0000256" key="1">
    <source>
        <dbReference type="SAM" id="MobiDB-lite"/>
    </source>
</evidence>
<reference evidence="2" key="1">
    <citation type="submission" date="2021-02" db="EMBL/GenBank/DDBJ databases">
        <authorList>
            <person name="Nowell W R."/>
        </authorList>
    </citation>
    <scope>NUCLEOTIDE SEQUENCE</scope>
</reference>
<comment type="caution">
    <text evidence="2">The sequence shown here is derived from an EMBL/GenBank/DDBJ whole genome shotgun (WGS) entry which is preliminary data.</text>
</comment>
<dbReference type="Proteomes" id="UP000663852">
    <property type="component" value="Unassembled WGS sequence"/>
</dbReference>
<gene>
    <name evidence="2" type="ORF">EDS130_LOCUS32035</name>
    <name evidence="3" type="ORF">XAT740_LOCUS38782</name>
</gene>
<feature type="region of interest" description="Disordered" evidence="1">
    <location>
        <begin position="213"/>
        <end position="234"/>
    </location>
</feature>
<feature type="region of interest" description="Disordered" evidence="1">
    <location>
        <begin position="150"/>
        <end position="179"/>
    </location>
</feature>
<protein>
    <submittedName>
        <fullName evidence="2">Uncharacterized protein</fullName>
    </submittedName>
</protein>
<sequence length="266" mass="28836">MTDAQSTSNVGVGREGVCVDFRALVSFSGGYSPEQVRGGLSGPHLGGHPSIIWRKTTIYHSNQDGSYCLYACERSGAAMWVPVGDLFVANRPLGSQASGSLMDYILSDRRRQTVGPTGYGFHSTGRTTSGENGNIRRPLGTHASVMRREPATRLHRHNPLVRPEPVAAGAGSRRTVARRERRERLRAHHPEAPPPPPTTTTTTTTSAVVEANGNEQVQEDDTEREDDGPRNTPQRTIFIYNSNMGANIGGQATSQMAILNLSDEES</sequence>
<dbReference type="EMBL" id="CAJNOR010004224">
    <property type="protein sequence ID" value="CAF1485509.1"/>
    <property type="molecule type" value="Genomic_DNA"/>
</dbReference>
<feature type="region of interest" description="Disordered" evidence="1">
    <location>
        <begin position="115"/>
        <end position="138"/>
    </location>
</feature>
<evidence type="ECO:0000313" key="3">
    <source>
        <dbReference type="EMBL" id="CAF1485509.1"/>
    </source>
</evidence>
<proteinExistence type="predicted"/>
<keyword evidence="4" id="KW-1185">Reference proteome</keyword>
<evidence type="ECO:0000313" key="2">
    <source>
        <dbReference type="EMBL" id="CAF1328116.1"/>
    </source>
</evidence>
<accession>A0A815FT25</accession>
<organism evidence="2 5">
    <name type="scientific">Adineta ricciae</name>
    <name type="common">Rotifer</name>
    <dbReference type="NCBI Taxonomy" id="249248"/>
    <lineage>
        <taxon>Eukaryota</taxon>
        <taxon>Metazoa</taxon>
        <taxon>Spiralia</taxon>
        <taxon>Gnathifera</taxon>
        <taxon>Rotifera</taxon>
        <taxon>Eurotatoria</taxon>
        <taxon>Bdelloidea</taxon>
        <taxon>Adinetida</taxon>
        <taxon>Adinetidae</taxon>
        <taxon>Adineta</taxon>
    </lineage>
</organism>
<evidence type="ECO:0000313" key="5">
    <source>
        <dbReference type="Proteomes" id="UP000663852"/>
    </source>
</evidence>
<feature type="region of interest" description="Disordered" evidence="1">
    <location>
        <begin position="185"/>
        <end position="204"/>
    </location>
</feature>
<dbReference type="EMBL" id="CAJNOJ010000241">
    <property type="protein sequence ID" value="CAF1328116.1"/>
    <property type="molecule type" value="Genomic_DNA"/>
</dbReference>
<feature type="compositionally biased region" description="Acidic residues" evidence="1">
    <location>
        <begin position="217"/>
        <end position="226"/>
    </location>
</feature>
<dbReference type="AlphaFoldDB" id="A0A815FT25"/>
<dbReference type="Proteomes" id="UP000663828">
    <property type="component" value="Unassembled WGS sequence"/>
</dbReference>
<name>A0A815FT25_ADIRI</name>